<evidence type="ECO:0000256" key="5">
    <source>
        <dbReference type="ARBA" id="ARBA00022794"/>
    </source>
</evidence>
<evidence type="ECO:0000256" key="2">
    <source>
        <dbReference type="ARBA" id="ARBA00004138"/>
    </source>
</evidence>
<evidence type="ECO:0000313" key="10">
    <source>
        <dbReference type="Ensembl" id="ENSCSEP00000032048.1"/>
    </source>
</evidence>
<reference evidence="10 11" key="1">
    <citation type="journal article" date="2014" name="Nat. Genet.">
        <title>Whole-genome sequence of a flatfish provides insights into ZW sex chromosome evolution and adaptation to a benthic lifestyle.</title>
        <authorList>
            <person name="Chen S."/>
            <person name="Zhang G."/>
            <person name="Shao C."/>
            <person name="Huang Q."/>
            <person name="Liu G."/>
            <person name="Zhang P."/>
            <person name="Song W."/>
            <person name="An N."/>
            <person name="Chalopin D."/>
            <person name="Volff J.N."/>
            <person name="Hong Y."/>
            <person name="Li Q."/>
            <person name="Sha Z."/>
            <person name="Zhou H."/>
            <person name="Xie M."/>
            <person name="Yu Q."/>
            <person name="Liu Y."/>
            <person name="Xiang H."/>
            <person name="Wang N."/>
            <person name="Wu K."/>
            <person name="Yang C."/>
            <person name="Zhou Q."/>
            <person name="Liao X."/>
            <person name="Yang L."/>
            <person name="Hu Q."/>
            <person name="Zhang J."/>
            <person name="Meng L."/>
            <person name="Jin L."/>
            <person name="Tian Y."/>
            <person name="Lian J."/>
            <person name="Yang J."/>
            <person name="Miao G."/>
            <person name="Liu S."/>
            <person name="Liang Z."/>
            <person name="Yan F."/>
            <person name="Li Y."/>
            <person name="Sun B."/>
            <person name="Zhang H."/>
            <person name="Zhang J."/>
            <person name="Zhu Y."/>
            <person name="Du M."/>
            <person name="Zhao Y."/>
            <person name="Schartl M."/>
            <person name="Tang Q."/>
            <person name="Wang J."/>
        </authorList>
    </citation>
    <scope>NUCLEOTIDE SEQUENCE</scope>
</reference>
<evidence type="ECO:0000256" key="7">
    <source>
        <dbReference type="ARBA" id="ARBA00023273"/>
    </source>
</evidence>
<dbReference type="GO" id="GO:0060271">
    <property type="term" value="P:cilium assembly"/>
    <property type="evidence" value="ECO:0007669"/>
    <property type="project" value="TreeGrafter"/>
</dbReference>
<reference evidence="10" key="3">
    <citation type="submission" date="2025-09" db="UniProtKB">
        <authorList>
            <consortium name="Ensembl"/>
        </authorList>
    </citation>
    <scope>IDENTIFICATION</scope>
</reference>
<organism evidence="10 11">
    <name type="scientific">Cynoglossus semilaevis</name>
    <name type="common">Tongue sole</name>
    <dbReference type="NCBI Taxonomy" id="244447"/>
    <lineage>
        <taxon>Eukaryota</taxon>
        <taxon>Metazoa</taxon>
        <taxon>Chordata</taxon>
        <taxon>Craniata</taxon>
        <taxon>Vertebrata</taxon>
        <taxon>Euteleostomi</taxon>
        <taxon>Actinopterygii</taxon>
        <taxon>Neopterygii</taxon>
        <taxon>Teleostei</taxon>
        <taxon>Neoteleostei</taxon>
        <taxon>Acanthomorphata</taxon>
        <taxon>Carangaria</taxon>
        <taxon>Pleuronectiformes</taxon>
        <taxon>Pleuronectoidei</taxon>
        <taxon>Cynoglossidae</taxon>
        <taxon>Cynoglossinae</taxon>
        <taxon>Cynoglossus</taxon>
    </lineage>
</organism>
<feature type="region of interest" description="Disordered" evidence="8">
    <location>
        <begin position="58"/>
        <end position="228"/>
    </location>
</feature>
<reference evidence="10" key="2">
    <citation type="submission" date="2025-08" db="UniProtKB">
        <authorList>
            <consortium name="Ensembl"/>
        </authorList>
    </citation>
    <scope>IDENTIFICATION</scope>
</reference>
<dbReference type="Proteomes" id="UP000265120">
    <property type="component" value="Chromosome 9"/>
</dbReference>
<feature type="compositionally biased region" description="Basic and acidic residues" evidence="8">
    <location>
        <begin position="133"/>
        <end position="155"/>
    </location>
</feature>
<dbReference type="PANTHER" id="PTHR34174:SF1">
    <property type="entry name" value="CENTRIOLAR AND CILIOGENESIS-ASSOCIATED PROTEIN HYLS1"/>
    <property type="match status" value="1"/>
</dbReference>
<protein>
    <submittedName>
        <fullName evidence="10">HYLS1 centriolar and ciliogenesis associated</fullName>
    </submittedName>
</protein>
<dbReference type="PRINTS" id="PR02098">
    <property type="entry name" value="HYLETHALUSS1"/>
</dbReference>
<dbReference type="Pfam" id="PF15311">
    <property type="entry name" value="HYLS1_C"/>
    <property type="match status" value="1"/>
</dbReference>
<dbReference type="InterPro" id="IPR052319">
    <property type="entry name" value="Centriolar_ciliogenesis_assoc"/>
</dbReference>
<proteinExistence type="inferred from homology"/>
<name>A0A3P8WXB4_CYNSE</name>
<dbReference type="GeneTree" id="ENSGT00390000008848"/>
<dbReference type="Ensembl" id="ENSCSET00000032466.1">
    <property type="protein sequence ID" value="ENSCSEP00000032048.1"/>
    <property type="gene ID" value="ENSCSEG00000020572.1"/>
</dbReference>
<dbReference type="InterPro" id="IPR026227">
    <property type="entry name" value="HYLS1"/>
</dbReference>
<accession>A0A3P8WXB4</accession>
<sequence length="355" mass="40916">MTSGYGTYRPDEQEAEDHRDDQDSRGDLSETRDEGDEDALSFSSFNWFDIELASAPEFHRTGEDGDEENPDCLRTYCVHDSPRDDEAEMSNIRPHNHKDQADDEKSGLHRDGSIGFESDVEHHRGSTGGTGCEKVDENMLDLRGDDRVEDRAEDRYDPEDSSGSGSNKDIRFLDSEVDSDWMTSSGVLEEKLRPKEAASSVEERLAELDLSAPAHRDSDAENDLSSETEGAMRSAFESYIRGMSHAEGDLRPKPKSFIRPVMTQQNMKKSDPVSRYFEYKQFWEMYKLPGEKDRRDLRWEIRDRLAYQPPPPKPRRVFEPNTYVVPTEKKRSALRWQIRNDLANGLLPHKYSYRF</sequence>
<dbReference type="GO" id="GO:0097730">
    <property type="term" value="C:non-motile cilium"/>
    <property type="evidence" value="ECO:0007669"/>
    <property type="project" value="TreeGrafter"/>
</dbReference>
<evidence type="ECO:0000256" key="3">
    <source>
        <dbReference type="ARBA" id="ARBA00010091"/>
    </source>
</evidence>
<feature type="compositionally biased region" description="Basic and acidic residues" evidence="8">
    <location>
        <begin position="9"/>
        <end position="32"/>
    </location>
</feature>
<keyword evidence="4" id="KW-0963">Cytoplasm</keyword>
<dbReference type="AlphaFoldDB" id="A0A3P8WXB4"/>
<keyword evidence="5" id="KW-0970">Cilium biogenesis/degradation</keyword>
<comment type="similarity">
    <text evidence="3">Belongs to the HYLS1 family.</text>
</comment>
<evidence type="ECO:0000256" key="1">
    <source>
        <dbReference type="ARBA" id="ARBA00004114"/>
    </source>
</evidence>
<evidence type="ECO:0000256" key="8">
    <source>
        <dbReference type="SAM" id="MobiDB-lite"/>
    </source>
</evidence>
<evidence type="ECO:0000313" key="11">
    <source>
        <dbReference type="Proteomes" id="UP000265120"/>
    </source>
</evidence>
<dbReference type="InterPro" id="IPR027918">
    <property type="entry name" value="HYLS1_C_dom"/>
</dbReference>
<comment type="subcellular location">
    <subcellularLocation>
        <location evidence="2">Cell projection</location>
        <location evidence="2">Cilium</location>
    </subcellularLocation>
    <subcellularLocation>
        <location evidence="1">Cytoplasm</location>
        <location evidence="1">Cytoskeleton</location>
        <location evidence="1">Microtubule organizing center</location>
        <location evidence="1">Centrosome</location>
        <location evidence="1">Centriole</location>
    </subcellularLocation>
</comment>
<feature type="region of interest" description="Disordered" evidence="8">
    <location>
        <begin position="1"/>
        <end position="40"/>
    </location>
</feature>
<dbReference type="PANTHER" id="PTHR34174">
    <property type="entry name" value="HYDROLETHALUS SYNDROME PROTEIN 1"/>
    <property type="match status" value="1"/>
</dbReference>
<feature type="compositionally biased region" description="Basic and acidic residues" evidence="8">
    <location>
        <begin position="188"/>
        <end position="207"/>
    </location>
</feature>
<feature type="compositionally biased region" description="Basic and acidic residues" evidence="8">
    <location>
        <begin position="97"/>
        <end position="112"/>
    </location>
</feature>
<feature type="domain" description="Centriolar and ciliogenesis-associated protein HYLS1 C-terminal" evidence="9">
    <location>
        <begin position="258"/>
        <end position="343"/>
    </location>
</feature>
<keyword evidence="11" id="KW-1185">Reference proteome</keyword>
<keyword evidence="7" id="KW-0966">Cell projection</keyword>
<keyword evidence="6" id="KW-0206">Cytoskeleton</keyword>
<evidence type="ECO:0000256" key="6">
    <source>
        <dbReference type="ARBA" id="ARBA00023212"/>
    </source>
</evidence>
<evidence type="ECO:0000256" key="4">
    <source>
        <dbReference type="ARBA" id="ARBA00022490"/>
    </source>
</evidence>
<dbReference type="GO" id="GO:0005814">
    <property type="term" value="C:centriole"/>
    <property type="evidence" value="ECO:0007669"/>
    <property type="project" value="UniProtKB-SubCell"/>
</dbReference>
<evidence type="ECO:0000259" key="9">
    <source>
        <dbReference type="Pfam" id="PF15311"/>
    </source>
</evidence>